<reference evidence="1 2" key="1">
    <citation type="submission" date="2019-05" db="EMBL/GenBank/DDBJ databases">
        <title>Another draft genome of Portunus trituberculatus and its Hox gene families provides insights of decapod evolution.</title>
        <authorList>
            <person name="Jeong J.-H."/>
            <person name="Song I."/>
            <person name="Kim S."/>
            <person name="Choi T."/>
            <person name="Kim D."/>
            <person name="Ryu S."/>
            <person name="Kim W."/>
        </authorList>
    </citation>
    <scope>NUCLEOTIDE SEQUENCE [LARGE SCALE GENOMIC DNA]</scope>
    <source>
        <tissue evidence="1">Muscle</tissue>
    </source>
</reference>
<comment type="caution">
    <text evidence="1">The sequence shown here is derived from an EMBL/GenBank/DDBJ whole genome shotgun (WGS) entry which is preliminary data.</text>
</comment>
<dbReference type="Proteomes" id="UP000324222">
    <property type="component" value="Unassembled WGS sequence"/>
</dbReference>
<proteinExistence type="predicted"/>
<evidence type="ECO:0000313" key="2">
    <source>
        <dbReference type="Proteomes" id="UP000324222"/>
    </source>
</evidence>
<evidence type="ECO:0000313" key="1">
    <source>
        <dbReference type="EMBL" id="MPC61243.1"/>
    </source>
</evidence>
<dbReference type="AlphaFoldDB" id="A0A5B7GUD6"/>
<sequence length="119" mass="13688">MRNPSAPPQGNTSGKHAKIYYTKHLSLETALDIRLPPALSQRLEEEDRQQKGKLRRKLEELCTISKWRKVGRSEIIKNLSYTLPAVQEEALSMALKFNIGVNRREPLDYVSKKQELEGQ</sequence>
<protein>
    <submittedName>
        <fullName evidence="1">Uncharacterized protein</fullName>
    </submittedName>
</protein>
<organism evidence="1 2">
    <name type="scientific">Portunus trituberculatus</name>
    <name type="common">Swimming crab</name>
    <name type="synonym">Neptunus trituberculatus</name>
    <dbReference type="NCBI Taxonomy" id="210409"/>
    <lineage>
        <taxon>Eukaryota</taxon>
        <taxon>Metazoa</taxon>
        <taxon>Ecdysozoa</taxon>
        <taxon>Arthropoda</taxon>
        <taxon>Crustacea</taxon>
        <taxon>Multicrustacea</taxon>
        <taxon>Malacostraca</taxon>
        <taxon>Eumalacostraca</taxon>
        <taxon>Eucarida</taxon>
        <taxon>Decapoda</taxon>
        <taxon>Pleocyemata</taxon>
        <taxon>Brachyura</taxon>
        <taxon>Eubrachyura</taxon>
        <taxon>Portunoidea</taxon>
        <taxon>Portunidae</taxon>
        <taxon>Portuninae</taxon>
        <taxon>Portunus</taxon>
    </lineage>
</organism>
<accession>A0A5B7GUD6</accession>
<dbReference type="EMBL" id="VSRR010018329">
    <property type="protein sequence ID" value="MPC61243.1"/>
    <property type="molecule type" value="Genomic_DNA"/>
</dbReference>
<gene>
    <name evidence="1" type="ORF">E2C01_055310</name>
</gene>
<keyword evidence="2" id="KW-1185">Reference proteome</keyword>
<name>A0A5B7GUD6_PORTR</name>